<keyword evidence="2 7" id="KW-0819">tRNA processing</keyword>
<evidence type="ECO:0000256" key="8">
    <source>
        <dbReference type="NCBIfam" id="TIGR00188"/>
    </source>
</evidence>
<keyword evidence="5 7" id="KW-0378">Hydrolase</keyword>
<keyword evidence="3 7" id="KW-0540">Nuclease</keyword>
<evidence type="ECO:0000313" key="10">
    <source>
        <dbReference type="Proteomes" id="UP000017881"/>
    </source>
</evidence>
<keyword evidence="10" id="KW-1185">Reference proteome</keyword>
<evidence type="ECO:0000256" key="7">
    <source>
        <dbReference type="HAMAP-Rule" id="MF_00227"/>
    </source>
</evidence>
<dbReference type="InterPro" id="IPR000100">
    <property type="entry name" value="RNase_P"/>
</dbReference>
<proteinExistence type="inferred from homology"/>
<dbReference type="Pfam" id="PF00825">
    <property type="entry name" value="Ribonuclease_P"/>
    <property type="match status" value="1"/>
</dbReference>
<dbReference type="PROSITE" id="PS00648">
    <property type="entry name" value="RIBONUCLEASE_P"/>
    <property type="match status" value="1"/>
</dbReference>
<dbReference type="AlphaFoldDB" id="R4V7C9"/>
<dbReference type="EMBL" id="CP005963">
    <property type="protein sequence ID" value="AGM41784.1"/>
    <property type="molecule type" value="Genomic_DNA"/>
</dbReference>
<dbReference type="KEGG" id="ssal:SPISAL_08450"/>
<dbReference type="PANTHER" id="PTHR33992:SF1">
    <property type="entry name" value="RIBONUCLEASE P PROTEIN COMPONENT"/>
    <property type="match status" value="1"/>
</dbReference>
<accession>R4V7C9</accession>
<dbReference type="NCBIfam" id="TIGR00188">
    <property type="entry name" value="rnpA"/>
    <property type="match status" value="1"/>
</dbReference>
<evidence type="ECO:0000256" key="4">
    <source>
        <dbReference type="ARBA" id="ARBA00022759"/>
    </source>
</evidence>
<dbReference type="GO" id="GO:0001682">
    <property type="term" value="P:tRNA 5'-leader removal"/>
    <property type="evidence" value="ECO:0007669"/>
    <property type="project" value="UniProtKB-UniRule"/>
</dbReference>
<dbReference type="HOGENOM" id="CLU_117179_11_0_6"/>
<evidence type="ECO:0000256" key="1">
    <source>
        <dbReference type="ARBA" id="ARBA00002663"/>
    </source>
</evidence>
<evidence type="ECO:0000256" key="5">
    <source>
        <dbReference type="ARBA" id="ARBA00022801"/>
    </source>
</evidence>
<comment type="function">
    <text evidence="1 7">RNaseP catalyzes the removal of the 5'-leader sequence from pre-tRNA to produce the mature 5'-terminus. It can also cleave other RNA substrates such as 4.5S RNA. The protein component plays an auxiliary but essential role in vivo by binding to the 5'-leader sequence and broadening the substrate specificity of the ribozyme.</text>
</comment>
<dbReference type="HAMAP" id="MF_00227">
    <property type="entry name" value="RNase_P"/>
    <property type="match status" value="1"/>
</dbReference>
<dbReference type="OrthoDB" id="9796422at2"/>
<dbReference type="InterPro" id="IPR014721">
    <property type="entry name" value="Ribsml_uS5_D2-typ_fold_subgr"/>
</dbReference>
<evidence type="ECO:0000256" key="2">
    <source>
        <dbReference type="ARBA" id="ARBA00022694"/>
    </source>
</evidence>
<gene>
    <name evidence="7" type="primary">rnpA</name>
    <name evidence="9" type="ORF">SPISAL_08450</name>
</gene>
<dbReference type="Proteomes" id="UP000017881">
    <property type="component" value="Chromosome"/>
</dbReference>
<dbReference type="SUPFAM" id="SSF54211">
    <property type="entry name" value="Ribosomal protein S5 domain 2-like"/>
    <property type="match status" value="1"/>
</dbReference>
<protein>
    <recommendedName>
        <fullName evidence="7 8">Ribonuclease P protein component</fullName>
        <shortName evidence="7">RNase P protein</shortName>
        <shortName evidence="7">RNaseP protein</shortName>
        <ecNumber evidence="7 8">3.1.26.5</ecNumber>
    </recommendedName>
    <alternativeName>
        <fullName evidence="7">Protein C5</fullName>
    </alternativeName>
</protein>
<comment type="catalytic activity">
    <reaction evidence="7">
        <text>Endonucleolytic cleavage of RNA, removing 5'-extranucleotides from tRNA precursor.</text>
        <dbReference type="EC" id="3.1.26.5"/>
    </reaction>
</comment>
<dbReference type="Gene3D" id="3.30.230.10">
    <property type="match status" value="1"/>
</dbReference>
<dbReference type="GO" id="GO:0030677">
    <property type="term" value="C:ribonuclease P complex"/>
    <property type="evidence" value="ECO:0007669"/>
    <property type="project" value="TreeGrafter"/>
</dbReference>
<dbReference type="GO" id="GO:0042781">
    <property type="term" value="F:3'-tRNA processing endoribonuclease activity"/>
    <property type="evidence" value="ECO:0007669"/>
    <property type="project" value="TreeGrafter"/>
</dbReference>
<name>R4V7C9_9GAMM</name>
<dbReference type="InterPro" id="IPR020568">
    <property type="entry name" value="Ribosomal_Su5_D2-typ_SF"/>
</dbReference>
<comment type="similarity">
    <text evidence="7">Belongs to the RnpA family.</text>
</comment>
<reference evidence="9 10" key="1">
    <citation type="journal article" date="2013" name="Genome Announc.">
        <title>Draft Genome of Spiribacter salinus M19-40, an Abundant Gammaproteobacterium in Aquatic Hypersaline Environments.</title>
        <authorList>
            <person name="Leon M.J."/>
            <person name="Ghai R."/>
            <person name="Fernandez A.B."/>
            <person name="Sanchez-Porro C."/>
            <person name="Rodriguez-Valera F."/>
            <person name="Ventosa A."/>
        </authorList>
    </citation>
    <scope>NUCLEOTIDE SEQUENCE [LARGE SCALE GENOMIC DNA]</scope>
    <source>
        <strain evidence="9">M19-40</strain>
    </source>
</reference>
<evidence type="ECO:0000256" key="6">
    <source>
        <dbReference type="ARBA" id="ARBA00022884"/>
    </source>
</evidence>
<evidence type="ECO:0000313" key="9">
    <source>
        <dbReference type="EMBL" id="AGM41784.1"/>
    </source>
</evidence>
<dbReference type="RefSeq" id="WP_016354091.1">
    <property type="nucleotide sequence ID" value="NC_021291.1"/>
</dbReference>
<dbReference type="GO" id="GO:0000049">
    <property type="term" value="F:tRNA binding"/>
    <property type="evidence" value="ECO:0007669"/>
    <property type="project" value="UniProtKB-UniRule"/>
</dbReference>
<dbReference type="eggNOG" id="COG0594">
    <property type="taxonomic scope" value="Bacteria"/>
</dbReference>
<evidence type="ECO:0000256" key="3">
    <source>
        <dbReference type="ARBA" id="ARBA00022722"/>
    </source>
</evidence>
<organism evidence="9 10">
    <name type="scientific">Spiribacter salinus M19-40</name>
    <dbReference type="NCBI Taxonomy" id="1260251"/>
    <lineage>
        <taxon>Bacteria</taxon>
        <taxon>Pseudomonadati</taxon>
        <taxon>Pseudomonadota</taxon>
        <taxon>Gammaproteobacteria</taxon>
        <taxon>Chromatiales</taxon>
        <taxon>Ectothiorhodospiraceae</taxon>
        <taxon>Spiribacter</taxon>
    </lineage>
</organism>
<dbReference type="EC" id="3.1.26.5" evidence="7 8"/>
<keyword evidence="4 7" id="KW-0255">Endonuclease</keyword>
<comment type="subunit">
    <text evidence="7">Consists of a catalytic RNA component (M1 or rnpB) and a protein subunit.</text>
</comment>
<sequence>MTGPDQRFPLEARLSSSREFRAVFAQASRYADRYFTILTGAGQADRARLGLAVSRKAAPRAVDRNRIKRLIRERFRHWQADLPQVDVVVMVRPVARHTENAILSAALDRLWQRVSRSCEPS</sequence>
<dbReference type="GO" id="GO:0004526">
    <property type="term" value="F:ribonuclease P activity"/>
    <property type="evidence" value="ECO:0007669"/>
    <property type="project" value="UniProtKB-UniRule"/>
</dbReference>
<dbReference type="PANTHER" id="PTHR33992">
    <property type="entry name" value="RIBONUCLEASE P PROTEIN COMPONENT"/>
    <property type="match status" value="1"/>
</dbReference>
<keyword evidence="6 7" id="KW-0694">RNA-binding</keyword>
<dbReference type="InterPro" id="IPR020539">
    <property type="entry name" value="RNase_P_CS"/>
</dbReference>